<proteinExistence type="inferred from homology"/>
<dbReference type="EMBL" id="WUUQ01000001">
    <property type="protein sequence ID" value="MXQ72534.1"/>
    <property type="molecule type" value="Genomic_DNA"/>
</dbReference>
<reference evidence="4 5" key="2">
    <citation type="submission" date="2020-01" db="EMBL/GenBank/DDBJ databases">
        <title>Clostridiaceae sp. nov. isolated from the gut of human by culturomics.</title>
        <authorList>
            <person name="Chang Y."/>
        </authorList>
    </citation>
    <scope>NUCLEOTIDE SEQUENCE [LARGE SCALE GENOMIC DNA]</scope>
    <source>
        <strain evidence="4 5">DONG20-135</strain>
    </source>
</reference>
<dbReference type="Gene3D" id="3.20.130.10">
    <property type="entry name" value="Fe-S hydro-lyase, tartrate dehydratase beta-type, catalytic domain"/>
    <property type="match status" value="1"/>
</dbReference>
<dbReference type="Proteomes" id="UP000434036">
    <property type="component" value="Unassembled WGS sequence"/>
</dbReference>
<dbReference type="PANTHER" id="PTHR43351:SF2">
    <property type="entry name" value="L(+)-TARTRATE DEHYDRATASE SUBUNIT BETA-RELATED"/>
    <property type="match status" value="1"/>
</dbReference>
<evidence type="ECO:0000313" key="4">
    <source>
        <dbReference type="EMBL" id="MXQ72534.1"/>
    </source>
</evidence>
<dbReference type="NCBIfam" id="NF005310">
    <property type="entry name" value="PRK06842.1"/>
    <property type="match status" value="1"/>
</dbReference>
<evidence type="ECO:0000256" key="1">
    <source>
        <dbReference type="ARBA" id="ARBA00008876"/>
    </source>
</evidence>
<keyword evidence="5" id="KW-1185">Reference proteome</keyword>
<accession>A0A6N8U5D6</accession>
<dbReference type="PANTHER" id="PTHR43351">
    <property type="entry name" value="L(+)-TARTRATE DEHYDRATASE SUBUNIT BETA"/>
    <property type="match status" value="1"/>
</dbReference>
<dbReference type="GO" id="GO:0016836">
    <property type="term" value="F:hydro-lyase activity"/>
    <property type="evidence" value="ECO:0007669"/>
    <property type="project" value="InterPro"/>
</dbReference>
<dbReference type="RefSeq" id="WP_160624026.1">
    <property type="nucleotide sequence ID" value="NZ_WUUQ01000001.1"/>
</dbReference>
<dbReference type="AlphaFoldDB" id="A0A6N8U5D6"/>
<organism evidence="4 5">
    <name type="scientific">Copranaerobaculum intestinale</name>
    <dbReference type="NCBI Taxonomy" id="2692629"/>
    <lineage>
        <taxon>Bacteria</taxon>
        <taxon>Bacillati</taxon>
        <taxon>Bacillota</taxon>
        <taxon>Erysipelotrichia</taxon>
        <taxon>Erysipelotrichales</taxon>
        <taxon>Erysipelotrichaceae</taxon>
        <taxon>Copranaerobaculum</taxon>
    </lineage>
</organism>
<protein>
    <submittedName>
        <fullName evidence="4">Fe-S-containing hydro-lyase</fullName>
    </submittedName>
</protein>
<dbReference type="SUPFAM" id="SSF117457">
    <property type="entry name" value="FumA C-terminal domain-like"/>
    <property type="match status" value="1"/>
</dbReference>
<sequence length="174" mass="18550">MMINLTTPLTKDKIKGLKSGDMVTITGTIYTARDAAHKRLKEMLEKGETLPIDLKDAVIYYVGPTPAAPGNVIGSAGPTTSSRMDAYAPQLYDLGMSVSIGKGYRTKPVLDAIVRNQGAYMVAIGGAGAYISQCITACKVIAFEDLGAEAIHELLVDHFPATVCIDAKGHNLYE</sequence>
<keyword evidence="2 4" id="KW-0456">Lyase</keyword>
<comment type="caution">
    <text evidence="4">The sequence shown here is derived from an EMBL/GenBank/DDBJ whole genome shotgun (WGS) entry which is preliminary data.</text>
</comment>
<feature type="domain" description="Fe-S hydro-lyase tartrate dehydratase beta-type catalytic" evidence="3">
    <location>
        <begin position="2"/>
        <end position="174"/>
    </location>
</feature>
<dbReference type="Pfam" id="PF05683">
    <property type="entry name" value="Fumerase_C"/>
    <property type="match status" value="1"/>
</dbReference>
<reference evidence="4 5" key="1">
    <citation type="submission" date="2019-12" db="EMBL/GenBank/DDBJ databases">
        <authorList>
            <person name="Yang R."/>
        </authorList>
    </citation>
    <scope>NUCLEOTIDE SEQUENCE [LARGE SCALE GENOMIC DNA]</scope>
    <source>
        <strain evidence="4 5">DONG20-135</strain>
    </source>
</reference>
<evidence type="ECO:0000313" key="5">
    <source>
        <dbReference type="Proteomes" id="UP000434036"/>
    </source>
</evidence>
<dbReference type="NCBIfam" id="TIGR00723">
    <property type="entry name" value="ttdB_fumA_fumB"/>
    <property type="match status" value="1"/>
</dbReference>
<comment type="similarity">
    <text evidence="1">Belongs to the class-I fumarase family.</text>
</comment>
<name>A0A6N8U5D6_9FIRM</name>
<evidence type="ECO:0000259" key="3">
    <source>
        <dbReference type="Pfam" id="PF05683"/>
    </source>
</evidence>
<dbReference type="InterPro" id="IPR036660">
    <property type="entry name" value="Fe-S_hydroAse_TtdB_cat_sf"/>
</dbReference>
<evidence type="ECO:0000256" key="2">
    <source>
        <dbReference type="ARBA" id="ARBA00023239"/>
    </source>
</evidence>
<gene>
    <name evidence="4" type="ORF">GSF08_01070</name>
</gene>
<dbReference type="InterPro" id="IPR004647">
    <property type="entry name" value="Fe-S_hydro-lyase_TtdB-typ_cat"/>
</dbReference>